<keyword evidence="9" id="KW-0539">Nucleus</keyword>
<comment type="caution">
    <text evidence="12">The sequence shown here is derived from an EMBL/GenBank/DDBJ whole genome shotgun (WGS) entry which is preliminary data.</text>
</comment>
<name>A0AAV4SXH6_9ARAC</name>
<comment type="subcellular location">
    <subcellularLocation>
        <location evidence="1">Nucleus</location>
    </subcellularLocation>
</comment>
<evidence type="ECO:0000256" key="2">
    <source>
        <dbReference type="ARBA" id="ARBA00022723"/>
    </source>
</evidence>
<evidence type="ECO:0000313" key="13">
    <source>
        <dbReference type="Proteomes" id="UP001054837"/>
    </source>
</evidence>
<evidence type="ECO:0000256" key="4">
    <source>
        <dbReference type="ARBA" id="ARBA00022771"/>
    </source>
</evidence>
<dbReference type="EMBL" id="BPLQ01008536">
    <property type="protein sequence ID" value="GIY38077.1"/>
    <property type="molecule type" value="Genomic_DNA"/>
</dbReference>
<evidence type="ECO:0000256" key="6">
    <source>
        <dbReference type="ARBA" id="ARBA00023015"/>
    </source>
</evidence>
<keyword evidence="7" id="KW-0238">DNA-binding</keyword>
<keyword evidence="13" id="KW-1185">Reference proteome</keyword>
<evidence type="ECO:0000256" key="10">
    <source>
        <dbReference type="SAM" id="MobiDB-lite"/>
    </source>
</evidence>
<dbReference type="Gene3D" id="3.30.160.60">
    <property type="entry name" value="Classic Zinc Finger"/>
    <property type="match status" value="1"/>
</dbReference>
<evidence type="ECO:0000256" key="1">
    <source>
        <dbReference type="ARBA" id="ARBA00004123"/>
    </source>
</evidence>
<dbReference type="Proteomes" id="UP001054837">
    <property type="component" value="Unassembled WGS sequence"/>
</dbReference>
<evidence type="ECO:0000256" key="7">
    <source>
        <dbReference type="ARBA" id="ARBA00023125"/>
    </source>
</evidence>
<dbReference type="AlphaFoldDB" id="A0AAV4SXH6"/>
<dbReference type="InterPro" id="IPR059121">
    <property type="entry name" value="CCHC_ZFPM2-like"/>
</dbReference>
<keyword evidence="5" id="KW-0862">Zinc</keyword>
<dbReference type="InterPro" id="IPR036236">
    <property type="entry name" value="Znf_C2H2_sf"/>
</dbReference>
<gene>
    <name evidence="12" type="ORF">CDAR_399331</name>
</gene>
<dbReference type="Pfam" id="PF25445">
    <property type="entry name" value="CCHC_ZFPM2"/>
    <property type="match status" value="1"/>
</dbReference>
<evidence type="ECO:0000256" key="8">
    <source>
        <dbReference type="ARBA" id="ARBA00023163"/>
    </source>
</evidence>
<evidence type="ECO:0000256" key="9">
    <source>
        <dbReference type="ARBA" id="ARBA00023242"/>
    </source>
</evidence>
<organism evidence="12 13">
    <name type="scientific">Caerostris darwini</name>
    <dbReference type="NCBI Taxonomy" id="1538125"/>
    <lineage>
        <taxon>Eukaryota</taxon>
        <taxon>Metazoa</taxon>
        <taxon>Ecdysozoa</taxon>
        <taxon>Arthropoda</taxon>
        <taxon>Chelicerata</taxon>
        <taxon>Arachnida</taxon>
        <taxon>Araneae</taxon>
        <taxon>Araneomorphae</taxon>
        <taxon>Entelegynae</taxon>
        <taxon>Araneoidea</taxon>
        <taxon>Araneidae</taxon>
        <taxon>Caerostris</taxon>
    </lineage>
</organism>
<accession>A0AAV4SXH6</accession>
<sequence>MPRLFKCPYYNYSSDWKSNLSRHVREVHGNSSMADELAYLPLRTPRLDRYCAKCDIQFASYKNYQAHKEQYCSTGHVPESIDSSSSPTPTQQLQEQQPQNQEHHPIALPNQPRFPGSNTTTTTAVTSEYKSKAFNMVLKKTIIRCCLN</sequence>
<keyword evidence="6" id="KW-0805">Transcription regulation</keyword>
<reference evidence="12 13" key="1">
    <citation type="submission" date="2021-06" db="EMBL/GenBank/DDBJ databases">
        <title>Caerostris darwini draft genome.</title>
        <authorList>
            <person name="Kono N."/>
            <person name="Arakawa K."/>
        </authorList>
    </citation>
    <scope>NUCLEOTIDE SEQUENCE [LARGE SCALE GENOMIC DNA]</scope>
</reference>
<keyword evidence="2" id="KW-0479">Metal-binding</keyword>
<evidence type="ECO:0000259" key="11">
    <source>
        <dbReference type="Pfam" id="PF25445"/>
    </source>
</evidence>
<feature type="region of interest" description="Disordered" evidence="10">
    <location>
        <begin position="75"/>
        <end position="121"/>
    </location>
</feature>
<dbReference type="Pfam" id="PF13909">
    <property type="entry name" value="zf-H2C2_5"/>
    <property type="match status" value="1"/>
</dbReference>
<evidence type="ECO:0000313" key="12">
    <source>
        <dbReference type="EMBL" id="GIY38077.1"/>
    </source>
</evidence>
<keyword evidence="3" id="KW-0677">Repeat</keyword>
<feature type="domain" description="ZFPM2-like C-terminal CCHC zinc finger" evidence="11">
    <location>
        <begin position="49"/>
        <end position="74"/>
    </location>
</feature>
<protein>
    <recommendedName>
        <fullName evidence="11">ZFPM2-like C-terminal CCHC zinc finger domain-containing protein</fullName>
    </recommendedName>
</protein>
<proteinExistence type="predicted"/>
<keyword evidence="8" id="KW-0804">Transcription</keyword>
<evidence type="ECO:0000256" key="3">
    <source>
        <dbReference type="ARBA" id="ARBA00022737"/>
    </source>
</evidence>
<feature type="compositionally biased region" description="Low complexity" evidence="10">
    <location>
        <begin position="83"/>
        <end position="100"/>
    </location>
</feature>
<dbReference type="SUPFAM" id="SSF57667">
    <property type="entry name" value="beta-beta-alpha zinc fingers"/>
    <property type="match status" value="2"/>
</dbReference>
<evidence type="ECO:0000256" key="5">
    <source>
        <dbReference type="ARBA" id="ARBA00022833"/>
    </source>
</evidence>
<keyword evidence="4" id="KW-0863">Zinc-finger</keyword>